<dbReference type="InterPro" id="IPR048875">
    <property type="entry name" value="BIRC2-3-like_UBA"/>
</dbReference>
<protein>
    <recommendedName>
        <fullName evidence="16">E3 ubiquitin-protein ligase XIAP</fullName>
        <ecNumber evidence="4">2.3.2.27</ecNumber>
    </recommendedName>
    <alternativeName>
        <fullName evidence="17">Baculoviral IAP repeat-containing protein 4</fullName>
    </alternativeName>
    <alternativeName>
        <fullName evidence="19">RING-type E3 ubiquitin transferase XIAP</fullName>
    </alternativeName>
    <alternativeName>
        <fullName evidence="18">X-linked inhibitor of apoptosis protein</fullName>
    </alternativeName>
</protein>
<dbReference type="SMART" id="SM00184">
    <property type="entry name" value="RING"/>
    <property type="match status" value="1"/>
</dbReference>
<dbReference type="InterPro" id="IPR013083">
    <property type="entry name" value="Znf_RING/FYVE/PHD"/>
</dbReference>
<dbReference type="InterPro" id="IPR001370">
    <property type="entry name" value="BIR_rpt"/>
</dbReference>
<evidence type="ECO:0000256" key="8">
    <source>
        <dbReference type="ARBA" id="ARBA00022690"/>
    </source>
</evidence>
<keyword evidence="9" id="KW-0053">Apoptosis</keyword>
<dbReference type="Pfam" id="PF21290">
    <property type="entry name" value="UBA_BIRC2-3"/>
    <property type="match status" value="1"/>
</dbReference>
<keyword evidence="12" id="KW-0677">Repeat</keyword>
<evidence type="ECO:0000313" key="22">
    <source>
        <dbReference type="EMBL" id="CAJ0924236.1"/>
    </source>
</evidence>
<dbReference type="Pfam" id="PF13920">
    <property type="entry name" value="zf-C3HC4_3"/>
    <property type="match status" value="1"/>
</dbReference>
<dbReference type="Pfam" id="PF00653">
    <property type="entry name" value="BIR"/>
    <property type="match status" value="3"/>
</dbReference>
<evidence type="ECO:0000313" key="23">
    <source>
        <dbReference type="Proteomes" id="UP001176940"/>
    </source>
</evidence>
<evidence type="ECO:0000259" key="21">
    <source>
        <dbReference type="PROSITE" id="PS50089"/>
    </source>
</evidence>
<evidence type="ECO:0000256" key="4">
    <source>
        <dbReference type="ARBA" id="ARBA00012483"/>
    </source>
</evidence>
<comment type="caution">
    <text evidence="22">The sequence shown here is derived from an EMBL/GenBank/DDBJ whole genome shotgun (WGS) entry which is preliminary data.</text>
</comment>
<evidence type="ECO:0000256" key="13">
    <source>
        <dbReference type="ARBA" id="ARBA00022771"/>
    </source>
</evidence>
<organism evidence="22 23">
    <name type="scientific">Ranitomeya imitator</name>
    <name type="common">mimic poison frog</name>
    <dbReference type="NCBI Taxonomy" id="111125"/>
    <lineage>
        <taxon>Eukaryota</taxon>
        <taxon>Metazoa</taxon>
        <taxon>Chordata</taxon>
        <taxon>Craniata</taxon>
        <taxon>Vertebrata</taxon>
        <taxon>Euteleostomi</taxon>
        <taxon>Amphibia</taxon>
        <taxon>Batrachia</taxon>
        <taxon>Anura</taxon>
        <taxon>Neobatrachia</taxon>
        <taxon>Hyloidea</taxon>
        <taxon>Dendrobatidae</taxon>
        <taxon>Dendrobatinae</taxon>
        <taxon>Ranitomeya</taxon>
    </lineage>
</organism>
<dbReference type="InterPro" id="IPR001841">
    <property type="entry name" value="Znf_RING"/>
</dbReference>
<dbReference type="PANTHER" id="PTHR10044">
    <property type="entry name" value="INHIBITOR OF APOPTOSIS"/>
    <property type="match status" value="1"/>
</dbReference>
<evidence type="ECO:0000256" key="1">
    <source>
        <dbReference type="ARBA" id="ARBA00000900"/>
    </source>
</evidence>
<evidence type="ECO:0000256" key="2">
    <source>
        <dbReference type="ARBA" id="ARBA00004496"/>
    </source>
</evidence>
<comment type="catalytic activity">
    <reaction evidence="1">
        <text>S-ubiquitinyl-[E2 ubiquitin-conjugating enzyme]-L-cysteine + [acceptor protein]-L-lysine = [E2 ubiquitin-conjugating enzyme]-L-cysteine + N(6)-ubiquitinyl-[acceptor protein]-L-lysine.</text>
        <dbReference type="EC" id="2.3.2.27"/>
    </reaction>
</comment>
<dbReference type="InterPro" id="IPR050784">
    <property type="entry name" value="IAP"/>
</dbReference>
<evidence type="ECO:0000256" key="3">
    <source>
        <dbReference type="ARBA" id="ARBA00006672"/>
    </source>
</evidence>
<dbReference type="PROSITE" id="PS01282">
    <property type="entry name" value="BIR_REPEAT_1"/>
    <property type="match status" value="2"/>
</dbReference>
<dbReference type="Gene3D" id="1.10.8.10">
    <property type="entry name" value="DNA helicase RuvA subunit, C-terminal domain"/>
    <property type="match status" value="1"/>
</dbReference>
<evidence type="ECO:0000256" key="9">
    <source>
        <dbReference type="ARBA" id="ARBA00022703"/>
    </source>
</evidence>
<evidence type="ECO:0000256" key="5">
    <source>
        <dbReference type="ARBA" id="ARBA00022490"/>
    </source>
</evidence>
<keyword evidence="10" id="KW-0789">Thiol protease inhibitor</keyword>
<keyword evidence="11" id="KW-0479">Metal-binding</keyword>
<dbReference type="EMBL" id="CAUEEQ010003047">
    <property type="protein sequence ID" value="CAJ0924236.1"/>
    <property type="molecule type" value="Genomic_DNA"/>
</dbReference>
<evidence type="ECO:0000256" key="14">
    <source>
        <dbReference type="ARBA" id="ARBA00022786"/>
    </source>
</evidence>
<comment type="subcellular location">
    <subcellularLocation>
        <location evidence="2">Cytoplasm</location>
    </subcellularLocation>
</comment>
<keyword evidence="14" id="KW-0833">Ubl conjugation pathway</keyword>
<dbReference type="Gene3D" id="1.10.1170.10">
    <property type="entry name" value="Inhibitor Of Apoptosis Protein (2mihbC-IAP-1), Chain A"/>
    <property type="match status" value="3"/>
</dbReference>
<evidence type="ECO:0000256" key="17">
    <source>
        <dbReference type="ARBA" id="ARBA00044214"/>
    </source>
</evidence>
<evidence type="ECO:0000256" key="7">
    <source>
        <dbReference type="ARBA" id="ARBA00022687"/>
    </source>
</evidence>
<name>A0ABN9KU73_9NEOB</name>
<evidence type="ECO:0000256" key="18">
    <source>
        <dbReference type="ARBA" id="ARBA00044224"/>
    </source>
</evidence>
<keyword evidence="7" id="KW-0879">Wnt signaling pathway</keyword>
<evidence type="ECO:0000256" key="10">
    <source>
        <dbReference type="ARBA" id="ARBA00022704"/>
    </source>
</evidence>
<comment type="similarity">
    <text evidence="3">Belongs to the IAP family.</text>
</comment>
<evidence type="ECO:0000256" key="11">
    <source>
        <dbReference type="ARBA" id="ARBA00022723"/>
    </source>
</evidence>
<dbReference type="CDD" id="cd00022">
    <property type="entry name" value="BIR"/>
    <property type="match status" value="3"/>
</dbReference>
<feature type="domain" description="RING-type" evidence="21">
    <location>
        <begin position="435"/>
        <end position="469"/>
    </location>
</feature>
<keyword evidence="5" id="KW-0963">Cytoplasm</keyword>
<evidence type="ECO:0000256" key="6">
    <source>
        <dbReference type="ARBA" id="ARBA00022679"/>
    </source>
</evidence>
<evidence type="ECO:0000256" key="20">
    <source>
        <dbReference type="PROSITE-ProRule" id="PRU00175"/>
    </source>
</evidence>
<keyword evidence="23" id="KW-1185">Reference proteome</keyword>
<reference evidence="22" key="1">
    <citation type="submission" date="2023-07" db="EMBL/GenBank/DDBJ databases">
        <authorList>
            <person name="Stuckert A."/>
        </authorList>
    </citation>
    <scope>NUCLEOTIDE SEQUENCE</scope>
</reference>
<dbReference type="PROSITE" id="PS50143">
    <property type="entry name" value="BIR_REPEAT_2"/>
    <property type="match status" value="3"/>
</dbReference>
<keyword evidence="13 20" id="KW-0863">Zinc-finger</keyword>
<dbReference type="Gene3D" id="3.30.40.10">
    <property type="entry name" value="Zinc/RING finger domain, C3HC4 (zinc finger)"/>
    <property type="match status" value="1"/>
</dbReference>
<dbReference type="Proteomes" id="UP001176940">
    <property type="component" value="Unassembled WGS sequence"/>
</dbReference>
<keyword evidence="6" id="KW-0808">Transferase</keyword>
<evidence type="ECO:0000256" key="15">
    <source>
        <dbReference type="ARBA" id="ARBA00022833"/>
    </source>
</evidence>
<proteinExistence type="inferred from homology"/>
<dbReference type="EC" id="2.3.2.27" evidence="4"/>
<evidence type="ECO:0000256" key="16">
    <source>
        <dbReference type="ARBA" id="ARBA00044089"/>
    </source>
</evidence>
<dbReference type="SUPFAM" id="SSF57924">
    <property type="entry name" value="Inhibitor of apoptosis (IAP) repeat"/>
    <property type="match status" value="3"/>
</dbReference>
<gene>
    <name evidence="22" type="ORF">RIMI_LOCUS2219559</name>
</gene>
<evidence type="ECO:0000256" key="19">
    <source>
        <dbReference type="ARBA" id="ARBA00044244"/>
    </source>
</evidence>
<dbReference type="SMART" id="SM00238">
    <property type="entry name" value="BIR"/>
    <property type="match status" value="3"/>
</dbReference>
<accession>A0ABN9KU73</accession>
<dbReference type="PANTHER" id="PTHR10044:SF115">
    <property type="entry name" value="E3 UBIQUITIN-PROTEIN LIGASE XIAP"/>
    <property type="match status" value="1"/>
</dbReference>
<sequence length="622" mass="69901">MTCHCPKVTDGAHDMEADSDFSEESSRLASFANFPSTCPISAAALARAGFYYTGVEDRAECFSCKAIVEGWQHGDTAIGKHRKISPNCKFINAFNARSENIQTQAPVSQNSGPHLGNNCTTYDLGQSSNCDFETDFLLKTGRVVDESQPNFTQYLSMCSEEARLKTFKNWPCYVRQTPKELASAGLFYTGKNDMVKCFCCGGKLMNWEPSDVAWTEHRKHFPDCFFVLGRDVGNVTAELGSNTRRNSEVPENPAMSQVKARMESFTSWAYAVNKEALAKAGFYSTGDRDSARCFYCGGELKDWKVRDDPWELHARWYPGCKFLVDEKGQHFINTVQLTRPLPSWPESDVPPALPEDSELVKTPLVIHAQQMGFHLEEIKKLMSKRIKNTGKNYTSVESLVSDLLNSQPANGSAKPAEKENNIEEKLRKLEEEKICKVCMDKAVCIVFIPCGHLVVCADCAEVLDKCPICCTIIERRQRIFIRLNINLFQQCFKGVVHYLYTDVLPLGQVINIRLLGGVTSGTISNFLFLVLTGCDQLRSCTTKTQLRQVYSGRTEVLQIYCTIHVNREGFAVPSHDHYTADRAVLCSSTTDHIWSVTETADRQGPQCRIPTDLILKSFYTYN</sequence>
<keyword evidence="8" id="KW-0646">Protease inhibitor</keyword>
<evidence type="ECO:0000256" key="12">
    <source>
        <dbReference type="ARBA" id="ARBA00022737"/>
    </source>
</evidence>
<keyword evidence="15" id="KW-0862">Zinc</keyword>
<dbReference type="PROSITE" id="PS50089">
    <property type="entry name" value="ZF_RING_2"/>
    <property type="match status" value="1"/>
</dbReference>